<evidence type="ECO:0000256" key="9">
    <source>
        <dbReference type="SAM" id="MobiDB-lite"/>
    </source>
</evidence>
<reference evidence="12 13" key="1">
    <citation type="submission" date="2018-06" db="EMBL/GenBank/DDBJ databases">
        <authorList>
            <consortium name="Pathogen Informatics"/>
            <person name="Doyle S."/>
        </authorList>
    </citation>
    <scope>NUCLEOTIDE SEQUENCE [LARGE SCALE GENOMIC DNA]</scope>
    <source>
        <strain evidence="12 13">NCTC1542</strain>
    </source>
</reference>
<evidence type="ECO:0000256" key="10">
    <source>
        <dbReference type="SAM" id="Phobius"/>
    </source>
</evidence>
<dbReference type="PROSITE" id="PS50011">
    <property type="entry name" value="PROTEIN_KINASE_DOM"/>
    <property type="match status" value="1"/>
</dbReference>
<evidence type="ECO:0000256" key="6">
    <source>
        <dbReference type="ARBA" id="ARBA00022840"/>
    </source>
</evidence>
<keyword evidence="4" id="KW-0547">Nucleotide-binding</keyword>
<keyword evidence="6" id="KW-0067">ATP-binding</keyword>
<dbReference type="GO" id="GO:0080090">
    <property type="term" value="P:regulation of primary metabolic process"/>
    <property type="evidence" value="ECO:0007669"/>
    <property type="project" value="UniProtKB-ARBA"/>
</dbReference>
<evidence type="ECO:0000256" key="4">
    <source>
        <dbReference type="ARBA" id="ARBA00022741"/>
    </source>
</evidence>
<dbReference type="GO" id="GO:0005524">
    <property type="term" value="F:ATP binding"/>
    <property type="evidence" value="ECO:0007669"/>
    <property type="project" value="UniProtKB-KW"/>
</dbReference>
<dbReference type="InterPro" id="IPR008271">
    <property type="entry name" value="Ser/Thr_kinase_AS"/>
</dbReference>
<keyword evidence="10" id="KW-0472">Membrane</keyword>
<dbReference type="CDD" id="cd14014">
    <property type="entry name" value="STKc_PknB_like"/>
    <property type="match status" value="1"/>
</dbReference>
<evidence type="ECO:0000256" key="8">
    <source>
        <dbReference type="ARBA" id="ARBA00048679"/>
    </source>
</evidence>
<dbReference type="PANTHER" id="PTHR43289">
    <property type="entry name" value="MITOGEN-ACTIVATED PROTEIN KINASE KINASE KINASE 20-RELATED"/>
    <property type="match status" value="1"/>
</dbReference>
<feature type="domain" description="Protein kinase" evidence="11">
    <location>
        <begin position="12"/>
        <end position="275"/>
    </location>
</feature>
<evidence type="ECO:0000256" key="2">
    <source>
        <dbReference type="ARBA" id="ARBA00022527"/>
    </source>
</evidence>
<dbReference type="InterPro" id="IPR000719">
    <property type="entry name" value="Prot_kinase_dom"/>
</dbReference>
<dbReference type="GO" id="GO:0106310">
    <property type="term" value="F:protein serine kinase activity"/>
    <property type="evidence" value="ECO:0007669"/>
    <property type="project" value="RHEA"/>
</dbReference>
<dbReference type="EMBL" id="UGQY01000001">
    <property type="protein sequence ID" value="STZ74158.1"/>
    <property type="molecule type" value="Genomic_DNA"/>
</dbReference>
<dbReference type="EC" id="2.7.11.1" evidence="1"/>
<dbReference type="GO" id="GO:0004674">
    <property type="term" value="F:protein serine/threonine kinase activity"/>
    <property type="evidence" value="ECO:0007669"/>
    <property type="project" value="UniProtKB-KW"/>
</dbReference>
<evidence type="ECO:0000313" key="12">
    <source>
        <dbReference type="EMBL" id="STZ74158.1"/>
    </source>
</evidence>
<evidence type="ECO:0000313" key="13">
    <source>
        <dbReference type="Proteomes" id="UP000255389"/>
    </source>
</evidence>
<dbReference type="Gene3D" id="1.10.510.10">
    <property type="entry name" value="Transferase(Phosphotransferase) domain 1"/>
    <property type="match status" value="1"/>
</dbReference>
<dbReference type="PANTHER" id="PTHR43289:SF6">
    <property type="entry name" value="SERINE_THREONINE-PROTEIN KINASE NEKL-3"/>
    <property type="match status" value="1"/>
</dbReference>
<evidence type="ECO:0000256" key="3">
    <source>
        <dbReference type="ARBA" id="ARBA00022679"/>
    </source>
</evidence>
<dbReference type="SUPFAM" id="SSF56112">
    <property type="entry name" value="Protein kinase-like (PK-like)"/>
    <property type="match status" value="1"/>
</dbReference>
<gene>
    <name evidence="12" type="primary">pknF_2</name>
    <name evidence="12" type="ORF">NCTC1542_01707</name>
</gene>
<evidence type="ECO:0000259" key="11">
    <source>
        <dbReference type="PROSITE" id="PS50011"/>
    </source>
</evidence>
<feature type="region of interest" description="Disordered" evidence="9">
    <location>
        <begin position="278"/>
        <end position="307"/>
    </location>
</feature>
<dbReference type="FunFam" id="3.30.200.20:FF:000035">
    <property type="entry name" value="Serine/threonine protein kinase Stk1"/>
    <property type="match status" value="1"/>
</dbReference>
<keyword evidence="10" id="KW-0812">Transmembrane</keyword>
<keyword evidence="10" id="KW-1133">Transmembrane helix</keyword>
<keyword evidence="3 12" id="KW-0808">Transferase</keyword>
<feature type="region of interest" description="Disordered" evidence="9">
    <location>
        <begin position="448"/>
        <end position="480"/>
    </location>
</feature>
<comment type="catalytic activity">
    <reaction evidence="7">
        <text>L-threonyl-[protein] + ATP = O-phospho-L-threonyl-[protein] + ADP + H(+)</text>
        <dbReference type="Rhea" id="RHEA:46608"/>
        <dbReference type="Rhea" id="RHEA-COMP:11060"/>
        <dbReference type="Rhea" id="RHEA-COMP:11605"/>
        <dbReference type="ChEBI" id="CHEBI:15378"/>
        <dbReference type="ChEBI" id="CHEBI:30013"/>
        <dbReference type="ChEBI" id="CHEBI:30616"/>
        <dbReference type="ChEBI" id="CHEBI:61977"/>
        <dbReference type="ChEBI" id="CHEBI:456216"/>
        <dbReference type="EC" id="2.7.11.1"/>
    </reaction>
</comment>
<dbReference type="Pfam" id="PF00069">
    <property type="entry name" value="Pkinase"/>
    <property type="match status" value="1"/>
</dbReference>
<keyword evidence="2" id="KW-0723">Serine/threonine-protein kinase</keyword>
<dbReference type="Gene3D" id="3.30.200.20">
    <property type="entry name" value="Phosphorylase Kinase, domain 1"/>
    <property type="match status" value="1"/>
</dbReference>
<protein>
    <recommendedName>
        <fullName evidence="1">non-specific serine/threonine protein kinase</fullName>
        <ecNumber evidence="1">2.7.11.1</ecNumber>
    </recommendedName>
</protein>
<accession>A0A378U9T4</accession>
<organism evidence="12 13">
    <name type="scientific">Mycolicibacterium fortuitum</name>
    <name type="common">Mycobacterium fortuitum</name>
    <dbReference type="NCBI Taxonomy" id="1766"/>
    <lineage>
        <taxon>Bacteria</taxon>
        <taxon>Bacillati</taxon>
        <taxon>Actinomycetota</taxon>
        <taxon>Actinomycetes</taxon>
        <taxon>Mycobacteriales</taxon>
        <taxon>Mycobacteriaceae</taxon>
        <taxon>Mycolicibacterium</taxon>
    </lineage>
</organism>
<evidence type="ECO:0000256" key="5">
    <source>
        <dbReference type="ARBA" id="ARBA00022777"/>
    </source>
</evidence>
<dbReference type="SMART" id="SM00220">
    <property type="entry name" value="S_TKc"/>
    <property type="match status" value="1"/>
</dbReference>
<dbReference type="InterPro" id="IPR011009">
    <property type="entry name" value="Kinase-like_dom_sf"/>
</dbReference>
<evidence type="ECO:0000256" key="1">
    <source>
        <dbReference type="ARBA" id="ARBA00012513"/>
    </source>
</evidence>
<feature type="transmembrane region" description="Helical" evidence="10">
    <location>
        <begin position="423"/>
        <end position="441"/>
    </location>
</feature>
<dbReference type="PROSITE" id="PS00108">
    <property type="entry name" value="PROTEIN_KINASE_ST"/>
    <property type="match status" value="1"/>
</dbReference>
<keyword evidence="5 12" id="KW-0418">Kinase</keyword>
<sequence>MPFNAGDAFAGYTIQRLLGAGGMGEVYLAQHPRLPRLDALKILSVSTTRDDEFRARFNREAELAASLWHPHIVGVHDRGEFDGRLWISMDYVEGTDAKHLIEQHPSGMPLQDVVEIVTAVAEALDVAHERNLLHRDVKPANILVTTPSGSARRRILLTDFGIAREADDADGLTETDVAIGTVAYVAPEQLTGKTLDGRADQYALAATAFHLLTGSPVFEDTNRIVQAGNHLYAPPPRLSERRRDLAHLDAVMAKALAKRPDKRYARCLDFARALGGSTEVSTAPQPVTPDTAPLEMPDVQERSSSPDTKRLAMLTILGTARDVTKTPSGPDSDEEVWTFRVERYESTGEAHTAVPVELRGNSITGELADGDVVEVSGPWDDRTLFADSVVNHSAGTRRRRRRDTFEVRSGARRRALRSRLPRIVLVLAVVAMIVATSVLLIRGLGSSPHSGGPGPIVTPESATVFSPGGSPDHPDQASLAIDGKADTSWPTDIYQDAAPFPAFKQGVGLMLRLPSPTALSEVTIDVPSTGTEVQIRAADSAQPNSLSGTTELTPNVALQPGENTITVDNPTETSNVLVWISKLGTLDGQSRTNISEITLRAVAD</sequence>
<dbReference type="AlphaFoldDB" id="A0A378U9T4"/>
<evidence type="ECO:0000256" key="7">
    <source>
        <dbReference type="ARBA" id="ARBA00047899"/>
    </source>
</evidence>
<name>A0A378U9T4_MYCFO</name>
<comment type="catalytic activity">
    <reaction evidence="8">
        <text>L-seryl-[protein] + ATP = O-phospho-L-seryl-[protein] + ADP + H(+)</text>
        <dbReference type="Rhea" id="RHEA:17989"/>
        <dbReference type="Rhea" id="RHEA-COMP:9863"/>
        <dbReference type="Rhea" id="RHEA-COMP:11604"/>
        <dbReference type="ChEBI" id="CHEBI:15378"/>
        <dbReference type="ChEBI" id="CHEBI:29999"/>
        <dbReference type="ChEBI" id="CHEBI:30616"/>
        <dbReference type="ChEBI" id="CHEBI:83421"/>
        <dbReference type="ChEBI" id="CHEBI:456216"/>
        <dbReference type="EC" id="2.7.11.1"/>
    </reaction>
</comment>
<dbReference type="Proteomes" id="UP000255389">
    <property type="component" value="Unassembled WGS sequence"/>
</dbReference>
<proteinExistence type="predicted"/>